<keyword evidence="1" id="KW-0472">Membrane</keyword>
<dbReference type="AlphaFoldDB" id="A0A1H2MLH6"/>
<name>A0A1H2MLH6_9PSED</name>
<dbReference type="GO" id="GO:0044010">
    <property type="term" value="P:single-species biofilm formation"/>
    <property type="evidence" value="ECO:0007669"/>
    <property type="project" value="TreeGrafter"/>
</dbReference>
<dbReference type="Proteomes" id="UP000198675">
    <property type="component" value="Chromosome I"/>
</dbReference>
<sequence>MTDQAVNPNLRVACIVPTYNGRKELERLLDSLERQSASFDLFIVDSSSQDGTAELARARVPGVVSIPSSQFNHGGTRQMMVGANPGYDIYVFLTQDAYLEDSEAIEHLLAPFSDERVGAVCGRQLPHLDATPMAQHARLFNYSATSQVKTLEDVPVLGIKAAFMSNSFAAYRGEALLAVGGFPEHVIFAEDMYATAKMLLAGWKIAYAGEARCRHSHNYSVQEEFRRYFDMGVFHAREPWIRERFGGAGGEGLRFVKSELIFLGLSRFYLWPSAIFRNACKLVAYKLGQSEKGMSQQLKKKLGMYKRYWDSPYA</sequence>
<evidence type="ECO:0000313" key="3">
    <source>
        <dbReference type="EMBL" id="SDU93346.1"/>
    </source>
</evidence>
<evidence type="ECO:0000256" key="1">
    <source>
        <dbReference type="ARBA" id="ARBA00022519"/>
    </source>
</evidence>
<dbReference type="RefSeq" id="WP_092378502.1">
    <property type="nucleotide sequence ID" value="NZ_LT629797.1"/>
</dbReference>
<dbReference type="SUPFAM" id="SSF53448">
    <property type="entry name" value="Nucleotide-diphospho-sugar transferases"/>
    <property type="match status" value="1"/>
</dbReference>
<dbReference type="Gene3D" id="3.90.550.10">
    <property type="entry name" value="Spore Coat Polysaccharide Biosynthesis Protein SpsA, Chain A"/>
    <property type="match status" value="1"/>
</dbReference>
<keyword evidence="3" id="KW-0808">Transferase</keyword>
<proteinExistence type="predicted"/>
<evidence type="ECO:0000313" key="4">
    <source>
        <dbReference type="Proteomes" id="UP000198675"/>
    </source>
</evidence>
<keyword evidence="4" id="KW-1185">Reference proteome</keyword>
<dbReference type="InterPro" id="IPR029044">
    <property type="entry name" value="Nucleotide-diphossugar_trans"/>
</dbReference>
<organism evidence="3 4">
    <name type="scientific">Pseudomonas sihuiensis</name>
    <dbReference type="NCBI Taxonomy" id="1274359"/>
    <lineage>
        <taxon>Bacteria</taxon>
        <taxon>Pseudomonadati</taxon>
        <taxon>Pseudomonadota</taxon>
        <taxon>Gammaproteobacteria</taxon>
        <taxon>Pseudomonadales</taxon>
        <taxon>Pseudomonadaceae</taxon>
        <taxon>Pseudomonas</taxon>
    </lineage>
</organism>
<keyword evidence="1" id="KW-1003">Cell membrane</keyword>
<accession>A0A1H2MLH6</accession>
<feature type="domain" description="Glycosyltransferase 2-like" evidence="2">
    <location>
        <begin position="14"/>
        <end position="176"/>
    </location>
</feature>
<dbReference type="InterPro" id="IPR050834">
    <property type="entry name" value="Glycosyltransf_2"/>
</dbReference>
<reference evidence="4" key="1">
    <citation type="submission" date="2016-10" db="EMBL/GenBank/DDBJ databases">
        <authorList>
            <person name="Varghese N."/>
            <person name="Submissions S."/>
        </authorList>
    </citation>
    <scope>NUCLEOTIDE SEQUENCE [LARGE SCALE GENOMIC DNA]</scope>
    <source>
        <strain evidence="4">KCTC 32246</strain>
    </source>
</reference>
<protein>
    <submittedName>
        <fullName evidence="3">Rhamnosyltransferase</fullName>
    </submittedName>
</protein>
<dbReference type="PANTHER" id="PTHR43685">
    <property type="entry name" value="GLYCOSYLTRANSFERASE"/>
    <property type="match status" value="1"/>
</dbReference>
<keyword evidence="1" id="KW-0997">Cell inner membrane</keyword>
<dbReference type="PANTHER" id="PTHR43685:SF13">
    <property type="entry name" value="O ANTIGEN BIOSYNTHESIS RHAMNOSYLTRANSFERASE RFBN"/>
    <property type="match status" value="1"/>
</dbReference>
<evidence type="ECO:0000259" key="2">
    <source>
        <dbReference type="Pfam" id="PF00535"/>
    </source>
</evidence>
<dbReference type="EMBL" id="LT629797">
    <property type="protein sequence ID" value="SDU93346.1"/>
    <property type="molecule type" value="Genomic_DNA"/>
</dbReference>
<gene>
    <name evidence="3" type="ORF">SAMN05216363_3572</name>
</gene>
<dbReference type="InterPro" id="IPR001173">
    <property type="entry name" value="Glyco_trans_2-like"/>
</dbReference>
<dbReference type="GO" id="GO:0016740">
    <property type="term" value="F:transferase activity"/>
    <property type="evidence" value="ECO:0007669"/>
    <property type="project" value="UniProtKB-KW"/>
</dbReference>
<dbReference type="Pfam" id="PF00535">
    <property type="entry name" value="Glycos_transf_2"/>
    <property type="match status" value="1"/>
</dbReference>